<dbReference type="SUPFAM" id="SSF54637">
    <property type="entry name" value="Thioesterase/thiol ester dehydrase-isomerase"/>
    <property type="match status" value="1"/>
</dbReference>
<dbReference type="InterPro" id="IPR029069">
    <property type="entry name" value="HotDog_dom_sf"/>
</dbReference>
<name>A0ABY2S9R8_9PSEU</name>
<dbReference type="CDD" id="cd00586">
    <property type="entry name" value="4HBT"/>
    <property type="match status" value="1"/>
</dbReference>
<proteinExistence type="predicted"/>
<reference evidence="1 2" key="1">
    <citation type="journal article" date="2015" name="Antonie Van Leeuwenhoek">
        <title>Prauserella endophytica sp. nov., an endophytic actinobacterium isolated from Tamarix taklamakanensis.</title>
        <authorList>
            <person name="Liu J.M."/>
            <person name="Habden X."/>
            <person name="Guo L."/>
            <person name="Tuo L."/>
            <person name="Jiang Z.K."/>
            <person name="Liu S.W."/>
            <person name="Liu X.F."/>
            <person name="Chen L."/>
            <person name="Li R.F."/>
            <person name="Zhang Y.Q."/>
            <person name="Sun C.H."/>
        </authorList>
    </citation>
    <scope>NUCLEOTIDE SEQUENCE [LARGE SCALE GENOMIC DNA]</scope>
    <source>
        <strain evidence="1 2">CGMCC 4.7182</strain>
    </source>
</reference>
<accession>A0ABY2S9R8</accession>
<sequence length="144" mass="16404">MESEGSVSGTTQSFRLSYGDCDTVGIAYFAIYYPWMERTYSSWLYDNGIRAGQLSDELGVYVVGVHSEAAYLRQVTVFDELTCEVRRERVGNSSYTLGFTFHRGDELVTTGTMTFACRDLEHRKIPVPERIAKLLHTLEPMPQR</sequence>
<dbReference type="Pfam" id="PF13279">
    <property type="entry name" value="4HBT_2"/>
    <property type="match status" value="1"/>
</dbReference>
<dbReference type="EMBL" id="SWMS01000003">
    <property type="protein sequence ID" value="TKG72266.1"/>
    <property type="molecule type" value="Genomic_DNA"/>
</dbReference>
<evidence type="ECO:0000313" key="1">
    <source>
        <dbReference type="EMBL" id="TKG72266.1"/>
    </source>
</evidence>
<protein>
    <submittedName>
        <fullName evidence="1">Acyl-CoA thioesterase</fullName>
    </submittedName>
</protein>
<evidence type="ECO:0000313" key="2">
    <source>
        <dbReference type="Proteomes" id="UP000309992"/>
    </source>
</evidence>
<organism evidence="1 2">
    <name type="scientific">Prauserella endophytica</name>
    <dbReference type="NCBI Taxonomy" id="1592324"/>
    <lineage>
        <taxon>Bacteria</taxon>
        <taxon>Bacillati</taxon>
        <taxon>Actinomycetota</taxon>
        <taxon>Actinomycetes</taxon>
        <taxon>Pseudonocardiales</taxon>
        <taxon>Pseudonocardiaceae</taxon>
        <taxon>Prauserella</taxon>
        <taxon>Prauserella coralliicola group</taxon>
    </lineage>
</organism>
<dbReference type="Gene3D" id="3.10.129.10">
    <property type="entry name" value="Hotdog Thioesterase"/>
    <property type="match status" value="1"/>
</dbReference>
<keyword evidence="2" id="KW-1185">Reference proteome</keyword>
<dbReference type="Proteomes" id="UP000309992">
    <property type="component" value="Unassembled WGS sequence"/>
</dbReference>
<gene>
    <name evidence="1" type="ORF">FCN18_08400</name>
</gene>
<comment type="caution">
    <text evidence="1">The sequence shown here is derived from an EMBL/GenBank/DDBJ whole genome shotgun (WGS) entry which is preliminary data.</text>
</comment>